<feature type="domain" description="C3H1-type" evidence="8">
    <location>
        <begin position="281"/>
        <end position="308"/>
    </location>
</feature>
<evidence type="ECO:0000313" key="10">
    <source>
        <dbReference type="EMBL" id="PRP73515.1"/>
    </source>
</evidence>
<dbReference type="STRING" id="1890364.A0A2P6MPB1"/>
<dbReference type="OrthoDB" id="668540at2759"/>
<comment type="caution">
    <text evidence="10">The sequence shown here is derived from an EMBL/GenBank/DDBJ whole genome shotgun (WGS) entry which is preliminary data.</text>
</comment>
<accession>A0A2P6MPB1</accession>
<dbReference type="Proteomes" id="UP000241769">
    <property type="component" value="Unassembled WGS sequence"/>
</dbReference>
<dbReference type="Pfam" id="PF18044">
    <property type="entry name" value="zf-CCCH_4"/>
    <property type="match status" value="1"/>
</dbReference>
<evidence type="ECO:0000256" key="3">
    <source>
        <dbReference type="ARBA" id="ARBA00022771"/>
    </source>
</evidence>
<dbReference type="FunCoup" id="A0A2P6MPB1">
    <property type="interactions" value="1"/>
</dbReference>
<evidence type="ECO:0000256" key="5">
    <source>
        <dbReference type="PROSITE-ProRule" id="PRU00317"/>
    </source>
</evidence>
<dbReference type="InterPro" id="IPR041367">
    <property type="entry name" value="Znf-CCCH_4"/>
</dbReference>
<gene>
    <name evidence="10" type="ORF">PROFUN_02524</name>
</gene>
<feature type="repeat" description="Pumilio" evidence="5">
    <location>
        <begin position="644"/>
        <end position="681"/>
    </location>
</feature>
<dbReference type="PROSITE" id="PS50302">
    <property type="entry name" value="PUM"/>
    <property type="match status" value="7"/>
</dbReference>
<dbReference type="PANTHER" id="PTHR12537">
    <property type="entry name" value="RNA BINDING PROTEIN PUMILIO-RELATED"/>
    <property type="match status" value="1"/>
</dbReference>
<dbReference type="InterPro" id="IPR001313">
    <property type="entry name" value="Pumilio_RNA-bd_rpt"/>
</dbReference>
<evidence type="ECO:0000256" key="1">
    <source>
        <dbReference type="ARBA" id="ARBA00022723"/>
    </source>
</evidence>
<dbReference type="SMART" id="SM00356">
    <property type="entry name" value="ZnF_C3H1"/>
    <property type="match status" value="1"/>
</dbReference>
<dbReference type="SMART" id="SM00025">
    <property type="entry name" value="Pumilio"/>
    <property type="match status" value="8"/>
</dbReference>
<feature type="region of interest" description="Disordered" evidence="7">
    <location>
        <begin position="303"/>
        <end position="379"/>
    </location>
</feature>
<dbReference type="InterPro" id="IPR011989">
    <property type="entry name" value="ARM-like"/>
</dbReference>
<proteinExistence type="predicted"/>
<dbReference type="InterPro" id="IPR033133">
    <property type="entry name" value="PUM-HD"/>
</dbReference>
<feature type="repeat" description="Pumilio" evidence="5">
    <location>
        <begin position="462"/>
        <end position="497"/>
    </location>
</feature>
<dbReference type="PANTHER" id="PTHR12537:SF13">
    <property type="entry name" value="PUMILIO HOMOLOGY DOMAIN FAMILY MEMBER 4"/>
    <property type="match status" value="1"/>
</dbReference>
<dbReference type="FunFam" id="1.25.10.10:FF:000237">
    <property type="entry name" value="Pumilio homolog 9"/>
    <property type="match status" value="1"/>
</dbReference>
<dbReference type="SUPFAM" id="SSF90229">
    <property type="entry name" value="CCCH zinc finger"/>
    <property type="match status" value="1"/>
</dbReference>
<evidence type="ECO:0000256" key="2">
    <source>
        <dbReference type="ARBA" id="ARBA00022737"/>
    </source>
</evidence>
<keyword evidence="1 6" id="KW-0479">Metal-binding</keyword>
<feature type="repeat" description="Pumilio" evidence="5">
    <location>
        <begin position="426"/>
        <end position="461"/>
    </location>
</feature>
<keyword evidence="2" id="KW-0677">Repeat</keyword>
<dbReference type="PROSITE" id="PS50303">
    <property type="entry name" value="PUM_HD"/>
    <property type="match status" value="1"/>
</dbReference>
<dbReference type="GO" id="GO:0003729">
    <property type="term" value="F:mRNA binding"/>
    <property type="evidence" value="ECO:0007669"/>
    <property type="project" value="TreeGrafter"/>
</dbReference>
<dbReference type="PROSITE" id="PS50103">
    <property type="entry name" value="ZF_C3H1"/>
    <property type="match status" value="1"/>
</dbReference>
<dbReference type="SUPFAM" id="SSF48371">
    <property type="entry name" value="ARM repeat"/>
    <property type="match status" value="1"/>
</dbReference>
<dbReference type="AlphaFoldDB" id="A0A2P6MPB1"/>
<feature type="region of interest" description="Disordered" evidence="7">
    <location>
        <begin position="223"/>
        <end position="259"/>
    </location>
</feature>
<feature type="compositionally biased region" description="Basic and acidic residues" evidence="7">
    <location>
        <begin position="338"/>
        <end position="351"/>
    </location>
</feature>
<keyword evidence="4 6" id="KW-0862">Zinc</keyword>
<evidence type="ECO:0000313" key="11">
    <source>
        <dbReference type="Proteomes" id="UP000241769"/>
    </source>
</evidence>
<feature type="repeat" description="Pumilio" evidence="5">
    <location>
        <begin position="535"/>
        <end position="572"/>
    </location>
</feature>
<feature type="repeat" description="Pumilio" evidence="5">
    <location>
        <begin position="499"/>
        <end position="534"/>
    </location>
</feature>
<protein>
    <submittedName>
        <fullName evidence="10">Uncharacterized protein</fullName>
    </submittedName>
</protein>
<feature type="repeat" description="Pumilio" evidence="5">
    <location>
        <begin position="608"/>
        <end position="643"/>
    </location>
</feature>
<feature type="region of interest" description="Disordered" evidence="7">
    <location>
        <begin position="26"/>
        <end position="47"/>
    </location>
</feature>
<evidence type="ECO:0000256" key="4">
    <source>
        <dbReference type="ARBA" id="ARBA00022833"/>
    </source>
</evidence>
<dbReference type="EMBL" id="MDYQ01000599">
    <property type="protein sequence ID" value="PRP73515.1"/>
    <property type="molecule type" value="Genomic_DNA"/>
</dbReference>
<dbReference type="InterPro" id="IPR036855">
    <property type="entry name" value="Znf_CCCH_sf"/>
</dbReference>
<dbReference type="Pfam" id="PF22493">
    <property type="entry name" value="PUF_NOP9"/>
    <property type="match status" value="1"/>
</dbReference>
<keyword evidence="3 6" id="KW-0863">Zinc-finger</keyword>
<feature type="compositionally biased region" description="Polar residues" evidence="7">
    <location>
        <begin position="223"/>
        <end position="241"/>
    </location>
</feature>
<dbReference type="InParanoid" id="A0A2P6MPB1"/>
<evidence type="ECO:0000259" key="8">
    <source>
        <dbReference type="PROSITE" id="PS50103"/>
    </source>
</evidence>
<dbReference type="GO" id="GO:0005737">
    <property type="term" value="C:cytoplasm"/>
    <property type="evidence" value="ECO:0007669"/>
    <property type="project" value="TreeGrafter"/>
</dbReference>
<dbReference type="GO" id="GO:0010608">
    <property type="term" value="P:post-transcriptional regulation of gene expression"/>
    <property type="evidence" value="ECO:0007669"/>
    <property type="project" value="TreeGrafter"/>
</dbReference>
<feature type="repeat" description="Pumilio" evidence="5">
    <location>
        <begin position="390"/>
        <end position="425"/>
    </location>
</feature>
<dbReference type="Gene3D" id="1.25.10.10">
    <property type="entry name" value="Leucine-rich Repeat Variant"/>
    <property type="match status" value="1"/>
</dbReference>
<reference evidence="10 11" key="1">
    <citation type="journal article" date="2018" name="Genome Biol. Evol.">
        <title>Multiple Roots of Fruiting Body Formation in Amoebozoa.</title>
        <authorList>
            <person name="Hillmann F."/>
            <person name="Forbes G."/>
            <person name="Novohradska S."/>
            <person name="Ferling I."/>
            <person name="Riege K."/>
            <person name="Groth M."/>
            <person name="Westermann M."/>
            <person name="Marz M."/>
            <person name="Spaller T."/>
            <person name="Winckler T."/>
            <person name="Schaap P."/>
            <person name="Glockner G."/>
        </authorList>
    </citation>
    <scope>NUCLEOTIDE SEQUENCE [LARGE SCALE GENOMIC DNA]</scope>
    <source>
        <strain evidence="10 11">Jena</strain>
    </source>
</reference>
<dbReference type="InterPro" id="IPR033712">
    <property type="entry name" value="Pumilio_RNA-bd"/>
</dbReference>
<evidence type="ECO:0000259" key="9">
    <source>
        <dbReference type="PROSITE" id="PS50303"/>
    </source>
</evidence>
<dbReference type="CDD" id="cd07920">
    <property type="entry name" value="Pumilio"/>
    <property type="match status" value="1"/>
</dbReference>
<feature type="domain" description="PUM-HD" evidence="9">
    <location>
        <begin position="368"/>
        <end position="707"/>
    </location>
</feature>
<evidence type="ECO:0000256" key="7">
    <source>
        <dbReference type="SAM" id="MobiDB-lite"/>
    </source>
</evidence>
<organism evidence="10 11">
    <name type="scientific">Planoprotostelium fungivorum</name>
    <dbReference type="NCBI Taxonomy" id="1890364"/>
    <lineage>
        <taxon>Eukaryota</taxon>
        <taxon>Amoebozoa</taxon>
        <taxon>Evosea</taxon>
        <taxon>Variosea</taxon>
        <taxon>Cavosteliida</taxon>
        <taxon>Cavosteliaceae</taxon>
        <taxon>Planoprotostelium</taxon>
    </lineage>
</organism>
<feature type="compositionally biased region" description="Basic and acidic residues" evidence="7">
    <location>
        <begin position="303"/>
        <end position="316"/>
    </location>
</feature>
<name>A0A2P6MPB1_9EUKA</name>
<evidence type="ECO:0000256" key="6">
    <source>
        <dbReference type="PROSITE-ProRule" id="PRU00723"/>
    </source>
</evidence>
<dbReference type="InterPro" id="IPR000571">
    <property type="entry name" value="Znf_CCCH"/>
</dbReference>
<dbReference type="InterPro" id="IPR016024">
    <property type="entry name" value="ARM-type_fold"/>
</dbReference>
<feature type="zinc finger region" description="C3H1-type" evidence="6">
    <location>
        <begin position="281"/>
        <end position="308"/>
    </location>
</feature>
<dbReference type="Gene3D" id="4.10.1000.10">
    <property type="entry name" value="Zinc finger, CCCH-type"/>
    <property type="match status" value="1"/>
</dbReference>
<dbReference type="Pfam" id="PF00806">
    <property type="entry name" value="PUF"/>
    <property type="match status" value="1"/>
</dbReference>
<keyword evidence="11" id="KW-1185">Reference proteome</keyword>
<sequence>MPKFQDLSGMDLRLSGIMEKPRLGLNSSVLADAQPPDRSSSSSAPPALQQNLLSSNSLFAFHVEYAKLFGDIRAHQDYQNFYESYNGRPAQQKLPPPLEALPFGFDTSWDGFNIRTSYDNFNPGYQPQHSQSYESVDPSQYYNDSRQMGYGRSHNVTIPPPGRPAPLGTGRQQWQGNIAAPTARRPNFDYQDSQMRNYGEIGNSYTESPTAQTASNQMRRAFNSDNYNGYQGNAPTYGNQLKSDHKPPPGFPQRSPSTVRHNNFEEIPAEEQATDNDSENPAGKTPCRYYASGFCSRGDKCFYSHDVPQKSKEKGARGKGGKNSRAQNAPPAQKTTPKGRDNNRDSREREPPVQAPSPNSSSPAFNNRDSRDVMSTIPTNAEGDIEDFETVIGKILAISRDQQGCRYLQKKLEEKEAPVIQKIFEEVSDHVGELMIDPFGNYLCQKLLEFCTSKQRLEIIEKVSGELVSISKNMHGTRAVQKLIECLDTPPQVLLVEKSLKSHVVDLIQDLNGNHVIQRCLNLLKPAENQFIYNSVVTGSNCVRVATHRHGCCVLQRCIDYASPEQKTTLINCITRNALVLVQDPYGNYVVQYVLKQYPDLVDQLAKSFSGHLRQLATQKFSSNVIEKCLQSHSPIAQKMIIDEILIDTGLSIMLQDPFANYVVQTALTVADSKQHAQLVEAIKPHLNSLGNTPYGKRIQSKIMKESGNTRKGQAQHH</sequence>
<feature type="compositionally biased region" description="Low complexity" evidence="7">
    <location>
        <begin position="31"/>
        <end position="47"/>
    </location>
</feature>
<dbReference type="GO" id="GO:0008270">
    <property type="term" value="F:zinc ion binding"/>
    <property type="evidence" value="ECO:0007669"/>
    <property type="project" value="UniProtKB-KW"/>
</dbReference>